<name>A0A8E2DJG4_9APHY</name>
<dbReference type="EMBL" id="KV722429">
    <property type="protein sequence ID" value="OCH89322.1"/>
    <property type="molecule type" value="Genomic_DNA"/>
</dbReference>
<evidence type="ECO:0000313" key="1">
    <source>
        <dbReference type="EMBL" id="OCH89322.1"/>
    </source>
</evidence>
<proteinExistence type="predicted"/>
<sequence>MAVSSSSLRIANESITSGVVAETVDVVSKRQCTACGAETVDTASESGLSRGHVCEVDEMQRGHTDEESSHRSTAKIAQIACEPSLVISSKARLVRKLLHPQF</sequence>
<protein>
    <submittedName>
        <fullName evidence="1">Uncharacterized protein</fullName>
    </submittedName>
</protein>
<dbReference type="AlphaFoldDB" id="A0A8E2DJG4"/>
<evidence type="ECO:0000313" key="2">
    <source>
        <dbReference type="Proteomes" id="UP000250043"/>
    </source>
</evidence>
<keyword evidence="2" id="KW-1185">Reference proteome</keyword>
<reference evidence="1 2" key="1">
    <citation type="submission" date="2016-07" db="EMBL/GenBank/DDBJ databases">
        <title>Draft genome of the white-rot fungus Obba rivulosa 3A-2.</title>
        <authorList>
            <consortium name="DOE Joint Genome Institute"/>
            <person name="Miettinen O."/>
            <person name="Riley R."/>
            <person name="Acob R."/>
            <person name="Barry K."/>
            <person name="Cullen D."/>
            <person name="De Vries R."/>
            <person name="Hainaut M."/>
            <person name="Hatakka A."/>
            <person name="Henrissat B."/>
            <person name="Hilden K."/>
            <person name="Kuo R."/>
            <person name="Labutti K."/>
            <person name="Lipzen A."/>
            <person name="Makela M.R."/>
            <person name="Sandor L."/>
            <person name="Spatafora J.W."/>
            <person name="Grigoriev I.V."/>
            <person name="Hibbett D.S."/>
        </authorList>
    </citation>
    <scope>NUCLEOTIDE SEQUENCE [LARGE SCALE GENOMIC DNA]</scope>
    <source>
        <strain evidence="1 2">3A-2</strain>
    </source>
</reference>
<dbReference type="Proteomes" id="UP000250043">
    <property type="component" value="Unassembled WGS sequence"/>
</dbReference>
<gene>
    <name evidence="1" type="ORF">OBBRIDRAFT_804765</name>
</gene>
<accession>A0A8E2DJG4</accession>
<organism evidence="1 2">
    <name type="scientific">Obba rivulosa</name>
    <dbReference type="NCBI Taxonomy" id="1052685"/>
    <lineage>
        <taxon>Eukaryota</taxon>
        <taxon>Fungi</taxon>
        <taxon>Dikarya</taxon>
        <taxon>Basidiomycota</taxon>
        <taxon>Agaricomycotina</taxon>
        <taxon>Agaricomycetes</taxon>
        <taxon>Polyporales</taxon>
        <taxon>Gelatoporiaceae</taxon>
        <taxon>Obba</taxon>
    </lineage>
</organism>